<reference evidence="2" key="1">
    <citation type="submission" date="2018-11" db="EMBL/GenBank/DDBJ databases">
        <authorList>
            <consortium name="Pathogen Informatics"/>
        </authorList>
    </citation>
    <scope>NUCLEOTIDE SEQUENCE</scope>
</reference>
<feature type="region of interest" description="Disordered" evidence="1">
    <location>
        <begin position="45"/>
        <end position="111"/>
    </location>
</feature>
<name>A0A448WUB5_9PLAT</name>
<feature type="compositionally biased region" description="Basic and acidic residues" evidence="1">
    <location>
        <begin position="55"/>
        <end position="85"/>
    </location>
</feature>
<organism evidence="2 3">
    <name type="scientific">Protopolystoma xenopodis</name>
    <dbReference type="NCBI Taxonomy" id="117903"/>
    <lineage>
        <taxon>Eukaryota</taxon>
        <taxon>Metazoa</taxon>
        <taxon>Spiralia</taxon>
        <taxon>Lophotrochozoa</taxon>
        <taxon>Platyhelminthes</taxon>
        <taxon>Monogenea</taxon>
        <taxon>Polyopisthocotylea</taxon>
        <taxon>Polystomatidea</taxon>
        <taxon>Polystomatidae</taxon>
        <taxon>Protopolystoma</taxon>
    </lineage>
</organism>
<dbReference type="AlphaFoldDB" id="A0A448WUB5"/>
<comment type="caution">
    <text evidence="2">The sequence shown here is derived from an EMBL/GenBank/DDBJ whole genome shotgun (WGS) entry which is preliminary data.</text>
</comment>
<sequence>MLTSRRLHHLVLAQESIWHHQLVRLEAKKRPVMVAALYRQQTARSGSPSWTQGVRRSESALEHEVHTQVEREAESLGNSEERGAEMNHGSSTESKEEIISCKSPSQEKYGKLSGTRELKRFLLV</sequence>
<protein>
    <submittedName>
        <fullName evidence="2">Uncharacterized protein</fullName>
    </submittedName>
</protein>
<gene>
    <name evidence="2" type="ORF">PXEA_LOCUS13917</name>
</gene>
<evidence type="ECO:0000313" key="3">
    <source>
        <dbReference type="Proteomes" id="UP000784294"/>
    </source>
</evidence>
<keyword evidence="3" id="KW-1185">Reference proteome</keyword>
<feature type="compositionally biased region" description="Polar residues" evidence="1">
    <location>
        <begin position="45"/>
        <end position="54"/>
    </location>
</feature>
<dbReference type="Proteomes" id="UP000784294">
    <property type="component" value="Unassembled WGS sequence"/>
</dbReference>
<dbReference type="EMBL" id="CAAALY010046631">
    <property type="protein sequence ID" value="VEL20477.1"/>
    <property type="molecule type" value="Genomic_DNA"/>
</dbReference>
<proteinExistence type="predicted"/>
<evidence type="ECO:0000313" key="2">
    <source>
        <dbReference type="EMBL" id="VEL20477.1"/>
    </source>
</evidence>
<evidence type="ECO:0000256" key="1">
    <source>
        <dbReference type="SAM" id="MobiDB-lite"/>
    </source>
</evidence>
<accession>A0A448WUB5</accession>